<feature type="transmembrane region" description="Helical" evidence="6">
    <location>
        <begin position="40"/>
        <end position="56"/>
    </location>
</feature>
<dbReference type="Proteomes" id="UP000030678">
    <property type="component" value="Unassembled WGS sequence"/>
</dbReference>
<dbReference type="GeneID" id="19981323"/>
<feature type="transmembrane region" description="Helical" evidence="6">
    <location>
        <begin position="181"/>
        <end position="203"/>
    </location>
</feature>
<dbReference type="RefSeq" id="XP_008725398.1">
    <property type="nucleotide sequence ID" value="XM_008727176.1"/>
</dbReference>
<evidence type="ECO:0000256" key="5">
    <source>
        <dbReference type="ARBA" id="ARBA00023136"/>
    </source>
</evidence>
<dbReference type="GO" id="GO:0005351">
    <property type="term" value="F:carbohydrate:proton symporter activity"/>
    <property type="evidence" value="ECO:0007669"/>
    <property type="project" value="TreeGrafter"/>
</dbReference>
<dbReference type="SUPFAM" id="SSF103473">
    <property type="entry name" value="MFS general substrate transporter"/>
    <property type="match status" value="1"/>
</dbReference>
<evidence type="ECO:0000256" key="4">
    <source>
        <dbReference type="ARBA" id="ARBA00022989"/>
    </source>
</evidence>
<dbReference type="InterPro" id="IPR005828">
    <property type="entry name" value="MFS_sugar_transport-like"/>
</dbReference>
<evidence type="ECO:0000256" key="6">
    <source>
        <dbReference type="SAM" id="Phobius"/>
    </source>
</evidence>
<feature type="transmembrane region" description="Helical" evidence="6">
    <location>
        <begin position="301"/>
        <end position="324"/>
    </location>
</feature>
<evidence type="ECO:0000313" key="9">
    <source>
        <dbReference type="Proteomes" id="UP000030678"/>
    </source>
</evidence>
<name>V9DIA7_9EURO</name>
<keyword evidence="5 6" id="KW-0472">Membrane</keyword>
<dbReference type="VEuPathDB" id="FungiDB:G647_02830"/>
<proteinExistence type="inferred from homology"/>
<dbReference type="PROSITE" id="PS50850">
    <property type="entry name" value="MFS"/>
    <property type="match status" value="1"/>
</dbReference>
<dbReference type="OrthoDB" id="6612291at2759"/>
<feature type="transmembrane region" description="Helical" evidence="6">
    <location>
        <begin position="432"/>
        <end position="453"/>
    </location>
</feature>
<dbReference type="HOGENOM" id="CLU_001265_11_0_1"/>
<dbReference type="InterPro" id="IPR050360">
    <property type="entry name" value="MFS_Sugar_Transporters"/>
</dbReference>
<evidence type="ECO:0000313" key="8">
    <source>
        <dbReference type="EMBL" id="ETI26053.1"/>
    </source>
</evidence>
<dbReference type="GO" id="GO:0016020">
    <property type="term" value="C:membrane"/>
    <property type="evidence" value="ECO:0007669"/>
    <property type="project" value="UniProtKB-SubCell"/>
</dbReference>
<dbReference type="PROSITE" id="PS00216">
    <property type="entry name" value="SUGAR_TRANSPORT_1"/>
    <property type="match status" value="1"/>
</dbReference>
<gene>
    <name evidence="8" type="ORF">G647_02830</name>
</gene>
<dbReference type="InterPro" id="IPR020846">
    <property type="entry name" value="MFS_dom"/>
</dbReference>
<dbReference type="InterPro" id="IPR005829">
    <property type="entry name" value="Sugar_transporter_CS"/>
</dbReference>
<comment type="subcellular location">
    <subcellularLocation>
        <location evidence="1">Membrane</location>
        <topology evidence="1">Multi-pass membrane protein</topology>
    </subcellularLocation>
</comment>
<feature type="transmembrane region" description="Helical" evidence="6">
    <location>
        <begin position="336"/>
        <end position="360"/>
    </location>
</feature>
<evidence type="ECO:0000259" key="7">
    <source>
        <dbReference type="PROSITE" id="PS50850"/>
    </source>
</evidence>
<dbReference type="PANTHER" id="PTHR48022">
    <property type="entry name" value="PLASTIDIC GLUCOSE TRANSPORTER 4"/>
    <property type="match status" value="1"/>
</dbReference>
<evidence type="ECO:0000256" key="3">
    <source>
        <dbReference type="ARBA" id="ARBA00022692"/>
    </source>
</evidence>
<dbReference type="PROSITE" id="PS00217">
    <property type="entry name" value="SUGAR_TRANSPORT_2"/>
    <property type="match status" value="1"/>
</dbReference>
<dbReference type="Gene3D" id="1.20.1250.20">
    <property type="entry name" value="MFS general substrate transporter like domains"/>
    <property type="match status" value="1"/>
</dbReference>
<keyword evidence="4 6" id="KW-1133">Transmembrane helix</keyword>
<dbReference type="AlphaFoldDB" id="V9DIA7"/>
<protein>
    <recommendedName>
        <fullName evidence="7">Major facilitator superfamily (MFS) profile domain-containing protein</fullName>
    </recommendedName>
</protein>
<comment type="similarity">
    <text evidence="2">Belongs to the major facilitator superfamily. Sugar transporter (TC 2.A.1.1) family.</text>
</comment>
<evidence type="ECO:0000256" key="2">
    <source>
        <dbReference type="ARBA" id="ARBA00010992"/>
    </source>
</evidence>
<evidence type="ECO:0000256" key="1">
    <source>
        <dbReference type="ARBA" id="ARBA00004141"/>
    </source>
</evidence>
<feature type="domain" description="Major facilitator superfamily (MFS) profile" evidence="7">
    <location>
        <begin position="43"/>
        <end position="487"/>
    </location>
</feature>
<feature type="transmembrane region" description="Helical" evidence="6">
    <location>
        <begin position="91"/>
        <end position="111"/>
    </location>
</feature>
<dbReference type="FunFam" id="1.20.1250.20:FF:000078">
    <property type="entry name" value="MFS maltose transporter, putative"/>
    <property type="match status" value="1"/>
</dbReference>
<feature type="transmembrane region" description="Helical" evidence="6">
    <location>
        <begin position="223"/>
        <end position="241"/>
    </location>
</feature>
<keyword evidence="3 6" id="KW-0812">Transmembrane</keyword>
<feature type="transmembrane region" description="Helical" evidence="6">
    <location>
        <begin position="392"/>
        <end position="411"/>
    </location>
</feature>
<sequence>MEASDANKDPVMHVEDAPPNGIPAPAKLSLWRAIRKWPKVAGYCLALTTAILLWGYDMAMVGNLASLPAFQHDYGVLYEDEWIIESRWMSAWNAGSPIGMVLGALAGGFLLDHFGRRLSLGLGTLSSTVGVAVIWASQYGGSPQGIFLLGKVLMGLAIGVVVTATQTYMSELLPSTLRGPVIAFFPVFFLLGQLISAVIVFAAEDMEGPTSYRMCIISQWPFSAVPLVVALILPESPVYLVRKGKLEAAFKAQKRLDRASEDTQGRIEELQALILHEQESASTDETKYIDCFRGVDRRRTILVMFAAVMPQLIGLAILGDGPYFLQIAGMDSDDSLIFLISGIAGGLLGTIVSMWLLTFVGRRRLSIITLAPVIFLWLGMGIAGCFDSAVSPWYVGVTLNVVTFTIALGIWPASYVIGGEASSLRLRARSQGIGWATGGLANFVFSTVTPYMYNADSGNLRSRIGFVWTGLCLLTFAAVWYLIPEMLGRTPLQLDLMFEQKLPARKFRQWEAQNIELMIVGTKAEQE</sequence>
<feature type="transmembrane region" description="Helical" evidence="6">
    <location>
        <begin position="148"/>
        <end position="169"/>
    </location>
</feature>
<dbReference type="PANTHER" id="PTHR48022:SF41">
    <property type="entry name" value="MAJOR FACILITATOR SUPERFAMILY (MFS) PROFILE DOMAIN-CONTAINING PROTEIN"/>
    <property type="match status" value="1"/>
</dbReference>
<dbReference type="InterPro" id="IPR036259">
    <property type="entry name" value="MFS_trans_sf"/>
</dbReference>
<organism evidence="8 9">
    <name type="scientific">Cladophialophora carrionii CBS 160.54</name>
    <dbReference type="NCBI Taxonomy" id="1279043"/>
    <lineage>
        <taxon>Eukaryota</taxon>
        <taxon>Fungi</taxon>
        <taxon>Dikarya</taxon>
        <taxon>Ascomycota</taxon>
        <taxon>Pezizomycotina</taxon>
        <taxon>Eurotiomycetes</taxon>
        <taxon>Chaetothyriomycetidae</taxon>
        <taxon>Chaetothyriales</taxon>
        <taxon>Herpotrichiellaceae</taxon>
        <taxon>Cladophialophora</taxon>
    </lineage>
</organism>
<dbReference type="EMBL" id="KB822703">
    <property type="protein sequence ID" value="ETI26053.1"/>
    <property type="molecule type" value="Genomic_DNA"/>
</dbReference>
<feature type="transmembrane region" description="Helical" evidence="6">
    <location>
        <begin position="465"/>
        <end position="483"/>
    </location>
</feature>
<feature type="transmembrane region" description="Helical" evidence="6">
    <location>
        <begin position="367"/>
        <end position="386"/>
    </location>
</feature>
<reference evidence="8 9" key="1">
    <citation type="submission" date="2013-03" db="EMBL/GenBank/DDBJ databases">
        <title>The Genome Sequence of Cladophialophora carrionii CBS 160.54.</title>
        <authorList>
            <consortium name="The Broad Institute Genomics Platform"/>
            <person name="Cuomo C."/>
            <person name="de Hoog S."/>
            <person name="Gorbushina A."/>
            <person name="Walker B."/>
            <person name="Young S.K."/>
            <person name="Zeng Q."/>
            <person name="Gargeya S."/>
            <person name="Fitzgerald M."/>
            <person name="Haas B."/>
            <person name="Abouelleil A."/>
            <person name="Allen A.W."/>
            <person name="Alvarado L."/>
            <person name="Arachchi H.M."/>
            <person name="Berlin A.M."/>
            <person name="Chapman S.B."/>
            <person name="Gainer-Dewar J."/>
            <person name="Goldberg J."/>
            <person name="Griggs A."/>
            <person name="Gujja S."/>
            <person name="Hansen M."/>
            <person name="Howarth C."/>
            <person name="Imamovic A."/>
            <person name="Ireland A."/>
            <person name="Larimer J."/>
            <person name="McCowan C."/>
            <person name="Murphy C."/>
            <person name="Pearson M."/>
            <person name="Poon T.W."/>
            <person name="Priest M."/>
            <person name="Roberts A."/>
            <person name="Saif S."/>
            <person name="Shea T."/>
            <person name="Sisk P."/>
            <person name="Sykes S."/>
            <person name="Wortman J."/>
            <person name="Nusbaum C."/>
            <person name="Birren B."/>
        </authorList>
    </citation>
    <scope>NUCLEOTIDE SEQUENCE [LARGE SCALE GENOMIC DNA]</scope>
    <source>
        <strain evidence="8 9">CBS 160.54</strain>
    </source>
</reference>
<accession>V9DIA7</accession>
<dbReference type="Pfam" id="PF00083">
    <property type="entry name" value="Sugar_tr"/>
    <property type="match status" value="1"/>
</dbReference>
<feature type="transmembrane region" description="Helical" evidence="6">
    <location>
        <begin position="118"/>
        <end position="136"/>
    </location>
</feature>